<dbReference type="Pfam" id="PF06078">
    <property type="entry name" value="DUF937"/>
    <property type="match status" value="1"/>
</dbReference>
<comment type="caution">
    <text evidence="2">The sequence shown here is derived from an EMBL/GenBank/DDBJ whole genome shotgun (WGS) entry which is preliminary data.</text>
</comment>
<organism evidence="2 3">
    <name type="scientific">Methylocystis hirsuta</name>
    <dbReference type="NCBI Taxonomy" id="369798"/>
    <lineage>
        <taxon>Bacteria</taxon>
        <taxon>Pseudomonadati</taxon>
        <taxon>Pseudomonadota</taxon>
        <taxon>Alphaproteobacteria</taxon>
        <taxon>Hyphomicrobiales</taxon>
        <taxon>Methylocystaceae</taxon>
        <taxon>Methylocystis</taxon>
    </lineage>
</organism>
<evidence type="ECO:0000256" key="1">
    <source>
        <dbReference type="SAM" id="MobiDB-lite"/>
    </source>
</evidence>
<accession>A0A3M9XPU7</accession>
<dbReference type="OrthoDB" id="5526542at2"/>
<feature type="compositionally biased region" description="Gly residues" evidence="1">
    <location>
        <begin position="220"/>
        <end position="235"/>
    </location>
</feature>
<gene>
    <name evidence="2" type="ORF">D1O30_09905</name>
</gene>
<protein>
    <submittedName>
        <fullName evidence="2">DUF937 domain-containing protein</fullName>
    </submittedName>
</protein>
<sequence length="298" mass="29925">MSYLDEILQSAQGGQLVSNLAQRFGLSDEQMDRAIKALSPALEVALSNAAEQPLLFERVLGDIASPLRAAAFDDPGAAQDMDSLAQSRQLLDDLFGSPAAAGQVVQVAARESGLRPDILSQLLPVLVSVLIGGLFKNVSNRGLGGVLGQLVSSGALGSILEQMLGGGRASQPEPAPMPTPQGGAAGGATGGGGLLGGLLGSILGALLGGGRRPAPDPYGGPFGGPMGGPVGGPMGGPLDLDPGAGRSQGLPDDMDQASVQQAIEEIKKTLQIGRGSGGENAGARSDFESILGQMFGKR</sequence>
<feature type="compositionally biased region" description="Low complexity" evidence="1">
    <location>
        <begin position="236"/>
        <end position="245"/>
    </location>
</feature>
<evidence type="ECO:0000313" key="2">
    <source>
        <dbReference type="EMBL" id="RNJ49865.1"/>
    </source>
</evidence>
<keyword evidence="3" id="KW-1185">Reference proteome</keyword>
<dbReference type="RefSeq" id="WP_123175827.1">
    <property type="nucleotide sequence ID" value="NZ_QWDD01000001.1"/>
</dbReference>
<proteinExistence type="predicted"/>
<evidence type="ECO:0000313" key="3">
    <source>
        <dbReference type="Proteomes" id="UP000268623"/>
    </source>
</evidence>
<dbReference type="EMBL" id="QWDD01000001">
    <property type="protein sequence ID" value="RNJ49865.1"/>
    <property type="molecule type" value="Genomic_DNA"/>
</dbReference>
<dbReference type="InterPro" id="IPR009282">
    <property type="entry name" value="DUF937"/>
</dbReference>
<dbReference type="Proteomes" id="UP000268623">
    <property type="component" value="Unassembled WGS sequence"/>
</dbReference>
<reference evidence="2 3" key="1">
    <citation type="submission" date="2018-08" db="EMBL/GenBank/DDBJ databases">
        <title>Genome sequence of Methylocystis hirsuta CSC1, a methanotroph able to accumulate PHAs.</title>
        <authorList>
            <person name="Bordel S."/>
            <person name="Rodriguez E."/>
            <person name="Gancedo J."/>
            <person name="Munoz R."/>
        </authorList>
    </citation>
    <scope>NUCLEOTIDE SEQUENCE [LARGE SCALE GENOMIC DNA]</scope>
    <source>
        <strain evidence="2 3">CSC1</strain>
    </source>
</reference>
<dbReference type="AlphaFoldDB" id="A0A3M9XPU7"/>
<name>A0A3M9XPU7_9HYPH</name>
<feature type="region of interest" description="Disordered" evidence="1">
    <location>
        <begin position="165"/>
        <end position="187"/>
    </location>
</feature>
<feature type="region of interest" description="Disordered" evidence="1">
    <location>
        <begin position="215"/>
        <end position="256"/>
    </location>
</feature>